<reference evidence="2 3" key="1">
    <citation type="submission" date="2016-08" db="EMBL/GenBank/DDBJ databases">
        <title>Hymenobacter coccineus sp. nov., Hymenobacter lapidarius sp. nov. and Hymenobacter glacialis sp. nov., isolated from Antarctic soil.</title>
        <authorList>
            <person name="Sedlacek I."/>
            <person name="Kralova S."/>
            <person name="Kyrova K."/>
            <person name="Maslanova I."/>
            <person name="Stankova E."/>
            <person name="Vrbovska V."/>
            <person name="Nemec M."/>
            <person name="Bartak M."/>
            <person name="Svec P."/>
            <person name="Busse H.-J."/>
            <person name="Pantucek R."/>
        </authorList>
    </citation>
    <scope>NUCLEOTIDE SEQUENCE [LARGE SCALE GENOMIC DNA]</scope>
    <source>
        <strain evidence="2 3">CCM 8649</strain>
    </source>
</reference>
<dbReference type="Pfam" id="PF25989">
    <property type="entry name" value="YknX_C"/>
    <property type="match status" value="1"/>
</dbReference>
<protein>
    <recommendedName>
        <fullName evidence="1">YknX-like C-terminal permuted SH3-like domain-containing protein</fullName>
    </recommendedName>
</protein>
<dbReference type="InterPro" id="IPR058637">
    <property type="entry name" value="YknX-like_C"/>
</dbReference>
<evidence type="ECO:0000313" key="3">
    <source>
        <dbReference type="Proteomes" id="UP000177506"/>
    </source>
</evidence>
<evidence type="ECO:0000259" key="1">
    <source>
        <dbReference type="Pfam" id="PF25989"/>
    </source>
</evidence>
<dbReference type="Proteomes" id="UP000177506">
    <property type="component" value="Unassembled WGS sequence"/>
</dbReference>
<dbReference type="PANTHER" id="PTHR30469">
    <property type="entry name" value="MULTIDRUG RESISTANCE PROTEIN MDTA"/>
    <property type="match status" value="1"/>
</dbReference>
<feature type="domain" description="YknX-like C-terminal permuted SH3-like" evidence="1">
    <location>
        <begin position="13"/>
        <end position="79"/>
    </location>
</feature>
<dbReference type="Gene3D" id="2.40.420.20">
    <property type="match status" value="1"/>
</dbReference>
<organism evidence="2 3">
    <name type="scientific">Hymenobacter coccineus</name>
    <dbReference type="NCBI Taxonomy" id="1908235"/>
    <lineage>
        <taxon>Bacteria</taxon>
        <taxon>Pseudomonadati</taxon>
        <taxon>Bacteroidota</taxon>
        <taxon>Cytophagia</taxon>
        <taxon>Cytophagales</taxon>
        <taxon>Hymenobacteraceae</taxon>
        <taxon>Hymenobacter</taxon>
    </lineage>
</organism>
<sequence>MSVSTGTARSSVLLPTNAILPGDKSDQVTLVKNGKAVLQNVRTGDRKDDQIAVISGLAAGDSVVTNGVLFTQPGKPVQVRKAKAVN</sequence>
<keyword evidence="3" id="KW-1185">Reference proteome</keyword>
<proteinExistence type="predicted"/>
<evidence type="ECO:0000313" key="2">
    <source>
        <dbReference type="EMBL" id="OGX91228.1"/>
    </source>
</evidence>
<comment type="caution">
    <text evidence="2">The sequence shown here is derived from an EMBL/GenBank/DDBJ whole genome shotgun (WGS) entry which is preliminary data.</text>
</comment>
<dbReference type="EMBL" id="MDZA01000077">
    <property type="protein sequence ID" value="OGX91228.1"/>
    <property type="molecule type" value="Genomic_DNA"/>
</dbReference>
<gene>
    <name evidence="2" type="ORF">BEN49_05315</name>
</gene>
<dbReference type="GO" id="GO:0015562">
    <property type="term" value="F:efflux transmembrane transporter activity"/>
    <property type="evidence" value="ECO:0007669"/>
    <property type="project" value="TreeGrafter"/>
</dbReference>
<name>A0A1G1TK49_9BACT</name>
<accession>A0A1G1TK49</accession>
<dbReference type="GO" id="GO:1990281">
    <property type="term" value="C:efflux pump complex"/>
    <property type="evidence" value="ECO:0007669"/>
    <property type="project" value="TreeGrafter"/>
</dbReference>
<dbReference type="AlphaFoldDB" id="A0A1G1TK49"/>